<comment type="caution">
    <text evidence="1">The sequence shown here is derived from an EMBL/GenBank/DDBJ whole genome shotgun (WGS) entry which is preliminary data.</text>
</comment>
<name>A0A6S7GCE8_PARCT</name>
<dbReference type="AlphaFoldDB" id="A0A6S7GCE8"/>
<proteinExistence type="predicted"/>
<gene>
    <name evidence="1" type="ORF">PACLA_8A018767</name>
</gene>
<dbReference type="Proteomes" id="UP001152795">
    <property type="component" value="Unassembled WGS sequence"/>
</dbReference>
<sequence>MSSKFVSLVKPEQKTSSVRQIAMLMGVTTKKLKTYDVDIHLVNGDFSIHAMVTNIAKPDLLTLDNPHYDEVIEQHSHLQSVSMDDTDKAQLPVHNSIGS</sequence>
<dbReference type="EMBL" id="CACRXK020000559">
    <property type="protein sequence ID" value="CAB3982951.1"/>
    <property type="molecule type" value="Genomic_DNA"/>
</dbReference>
<dbReference type="OrthoDB" id="7692148at2759"/>
<evidence type="ECO:0000313" key="2">
    <source>
        <dbReference type="Proteomes" id="UP001152795"/>
    </source>
</evidence>
<accession>A0A6S7GCE8</accession>
<reference evidence="1" key="1">
    <citation type="submission" date="2020-04" db="EMBL/GenBank/DDBJ databases">
        <authorList>
            <person name="Alioto T."/>
            <person name="Alioto T."/>
            <person name="Gomez Garrido J."/>
        </authorList>
    </citation>
    <scope>NUCLEOTIDE SEQUENCE</scope>
    <source>
        <strain evidence="1">A484AB</strain>
    </source>
</reference>
<evidence type="ECO:0000313" key="1">
    <source>
        <dbReference type="EMBL" id="CAB3982951.1"/>
    </source>
</evidence>
<organism evidence="1 2">
    <name type="scientific">Paramuricea clavata</name>
    <name type="common">Red gorgonian</name>
    <name type="synonym">Violescent sea-whip</name>
    <dbReference type="NCBI Taxonomy" id="317549"/>
    <lineage>
        <taxon>Eukaryota</taxon>
        <taxon>Metazoa</taxon>
        <taxon>Cnidaria</taxon>
        <taxon>Anthozoa</taxon>
        <taxon>Octocorallia</taxon>
        <taxon>Malacalcyonacea</taxon>
        <taxon>Plexauridae</taxon>
        <taxon>Paramuricea</taxon>
    </lineage>
</organism>
<keyword evidence="2" id="KW-1185">Reference proteome</keyword>
<protein>
    <submittedName>
        <fullName evidence="1">Uncharacterized protein</fullName>
    </submittedName>
</protein>